<feature type="domain" description="Mycothiol-dependent maleylpyruvate isomerase metal-binding" evidence="2">
    <location>
        <begin position="14"/>
        <end position="133"/>
    </location>
</feature>
<dbReference type="Pfam" id="PF07398">
    <property type="entry name" value="MDMPI_C"/>
    <property type="match status" value="1"/>
</dbReference>
<dbReference type="GO" id="GO:0016853">
    <property type="term" value="F:isomerase activity"/>
    <property type="evidence" value="ECO:0007669"/>
    <property type="project" value="UniProtKB-KW"/>
</dbReference>
<organism evidence="3 4">
    <name type="scientific">Nocardioides panacihumi</name>
    <dbReference type="NCBI Taxonomy" id="400774"/>
    <lineage>
        <taxon>Bacteria</taxon>
        <taxon>Bacillati</taxon>
        <taxon>Actinomycetota</taxon>
        <taxon>Actinomycetes</taxon>
        <taxon>Propionibacteriales</taxon>
        <taxon>Nocardioidaceae</taxon>
        <taxon>Nocardioides</taxon>
    </lineage>
</organism>
<evidence type="ECO:0000313" key="4">
    <source>
        <dbReference type="Proteomes" id="UP001500571"/>
    </source>
</evidence>
<dbReference type="Proteomes" id="UP001500571">
    <property type="component" value="Unassembled WGS sequence"/>
</dbReference>
<dbReference type="Gene3D" id="1.20.120.450">
    <property type="entry name" value="dinb family like domain"/>
    <property type="match status" value="1"/>
</dbReference>
<evidence type="ECO:0000259" key="1">
    <source>
        <dbReference type="Pfam" id="PF07398"/>
    </source>
</evidence>
<dbReference type="RefSeq" id="WP_344042513.1">
    <property type="nucleotide sequence ID" value="NZ_BAAAPB010000001.1"/>
</dbReference>
<dbReference type="SUPFAM" id="SSF109854">
    <property type="entry name" value="DinB/YfiT-like putative metalloenzymes"/>
    <property type="match status" value="1"/>
</dbReference>
<evidence type="ECO:0000259" key="2">
    <source>
        <dbReference type="Pfam" id="PF11716"/>
    </source>
</evidence>
<feature type="domain" description="MDMPI C-terminal" evidence="1">
    <location>
        <begin position="152"/>
        <end position="244"/>
    </location>
</feature>
<gene>
    <name evidence="3" type="ORF">GCM10009798_07300</name>
</gene>
<reference evidence="4" key="1">
    <citation type="journal article" date="2019" name="Int. J. Syst. Evol. Microbiol.">
        <title>The Global Catalogue of Microorganisms (GCM) 10K type strain sequencing project: providing services to taxonomists for standard genome sequencing and annotation.</title>
        <authorList>
            <consortium name="The Broad Institute Genomics Platform"/>
            <consortium name="The Broad Institute Genome Sequencing Center for Infectious Disease"/>
            <person name="Wu L."/>
            <person name="Ma J."/>
        </authorList>
    </citation>
    <scope>NUCLEOTIDE SEQUENCE [LARGE SCALE GENOMIC DNA]</scope>
    <source>
        <strain evidence="4">JCM 15309</strain>
    </source>
</reference>
<accession>A0ABP5BU57</accession>
<keyword evidence="4" id="KW-1185">Reference proteome</keyword>
<sequence>MPTQLTAERHLDGLREAMLAFVRYGDRAGLSAPVPTCPGWTVRELVAHQGMVHRWAAANLRGERSDPDVLERAGLDAADPLEWLADGAIELVAAWAKAPVDVRTVVFLNDAPGPLPFWARRQCHETTIHAVDALAASLGRAPRVDEVWMDAELAADGIDELLCGFLTRSKSRLRTDGPGLLVVAPDDRDEWWEVRLSPDPAVSTRRTRSMLPDAPPADADWTLTGPAVELYLRLWNRGSDAVDVPDWSERARVTW</sequence>
<dbReference type="InterPro" id="IPR017517">
    <property type="entry name" value="Maleyloyr_isom"/>
</dbReference>
<dbReference type="EMBL" id="BAAAPB010000001">
    <property type="protein sequence ID" value="GAA1950497.1"/>
    <property type="molecule type" value="Genomic_DNA"/>
</dbReference>
<dbReference type="NCBIfam" id="TIGR03083">
    <property type="entry name" value="maleylpyruvate isomerase family mycothiol-dependent enzyme"/>
    <property type="match status" value="1"/>
</dbReference>
<dbReference type="PANTHER" id="PTHR40758">
    <property type="entry name" value="CONSERVED PROTEIN"/>
    <property type="match status" value="1"/>
</dbReference>
<name>A0ABP5BU57_9ACTN</name>
<proteinExistence type="predicted"/>
<dbReference type="InterPro" id="IPR034660">
    <property type="entry name" value="DinB/YfiT-like"/>
</dbReference>
<dbReference type="InterPro" id="IPR024344">
    <property type="entry name" value="MDMPI_metal-binding"/>
</dbReference>
<comment type="caution">
    <text evidence="3">The sequence shown here is derived from an EMBL/GenBank/DDBJ whole genome shotgun (WGS) entry which is preliminary data.</text>
</comment>
<evidence type="ECO:0000313" key="3">
    <source>
        <dbReference type="EMBL" id="GAA1950497.1"/>
    </source>
</evidence>
<dbReference type="PANTHER" id="PTHR40758:SF1">
    <property type="entry name" value="CONSERVED PROTEIN"/>
    <property type="match status" value="1"/>
</dbReference>
<dbReference type="InterPro" id="IPR010872">
    <property type="entry name" value="MDMPI_C-term_domain"/>
</dbReference>
<dbReference type="Pfam" id="PF11716">
    <property type="entry name" value="MDMPI_N"/>
    <property type="match status" value="1"/>
</dbReference>
<keyword evidence="3" id="KW-0413">Isomerase</keyword>
<protein>
    <submittedName>
        <fullName evidence="3">Maleylpyruvate isomerase family mycothiol-dependent enzyme</fullName>
    </submittedName>
</protein>